<dbReference type="AlphaFoldDB" id="A0A7C1P7E7"/>
<evidence type="ECO:0000313" key="1">
    <source>
        <dbReference type="EMBL" id="HEB43172.1"/>
    </source>
</evidence>
<dbReference type="Pfam" id="PF11523">
    <property type="entry name" value="DUF3223"/>
    <property type="match status" value="1"/>
</dbReference>
<dbReference type="Gene3D" id="3.10.450.40">
    <property type="match status" value="1"/>
</dbReference>
<accession>A0A7C1P7E7</accession>
<reference evidence="1" key="1">
    <citation type="journal article" date="2020" name="mSystems">
        <title>Genome- and Community-Level Interaction Insights into Carbon Utilization and Element Cycling Functions of Hydrothermarchaeota in Hydrothermal Sediment.</title>
        <authorList>
            <person name="Zhou Z."/>
            <person name="Liu Y."/>
            <person name="Xu W."/>
            <person name="Pan J."/>
            <person name="Luo Z.H."/>
            <person name="Li M."/>
        </authorList>
    </citation>
    <scope>NUCLEOTIDE SEQUENCE [LARGE SCALE GENOMIC DNA]</scope>
    <source>
        <strain evidence="1">SpSt-243</strain>
    </source>
</reference>
<name>A0A7C1P7E7_9HYPH</name>
<sequence>MPRGKSVRLSNGQEWLTQKAAEDHFRGIRDRHPLETPILDQQDHSDLCALLERYDAAIVGGPSKIGCGIEHFVTRINEVNGGTSVGFWVVRTDGTDTDFSFISAVSARAKDADAEFLDACRETVYEAVAAAKDAHFVAFANSSGQVRCEVTDELVTSFGARLDYAPTDFRDIVWAFRKAAGWEQQIPHGTISKPQDGQLSSNFVDIDAMARFRAFHAENAQMRVISKSAERSDILATRSAPVRDAIRLDSASALARLPIPTGQ</sequence>
<dbReference type="EMBL" id="DSKI01000296">
    <property type="protein sequence ID" value="HEB43172.1"/>
    <property type="molecule type" value="Genomic_DNA"/>
</dbReference>
<protein>
    <submittedName>
        <fullName evidence="1">DUF3223 domain-containing protein</fullName>
    </submittedName>
</protein>
<proteinExistence type="predicted"/>
<organism evidence="1">
    <name type="scientific">Agrobacterium albertimagni</name>
    <dbReference type="NCBI Taxonomy" id="147266"/>
    <lineage>
        <taxon>Bacteria</taxon>
        <taxon>Pseudomonadati</taxon>
        <taxon>Pseudomonadota</taxon>
        <taxon>Alphaproteobacteria</taxon>
        <taxon>Hyphomicrobiales</taxon>
        <taxon>Rhizobiaceae</taxon>
        <taxon>Rhizobium/Agrobacterium group</taxon>
        <taxon>Agrobacterium</taxon>
    </lineage>
</organism>
<gene>
    <name evidence="1" type="ORF">ENP70_05615</name>
</gene>
<comment type="caution">
    <text evidence="1">The sequence shown here is derived from an EMBL/GenBank/DDBJ whole genome shotgun (WGS) entry which is preliminary data.</text>
</comment>